<evidence type="ECO:0000259" key="1">
    <source>
        <dbReference type="Pfam" id="PF13683"/>
    </source>
</evidence>
<gene>
    <name evidence="2" type="ORF">SDC9_12264</name>
</gene>
<sequence length="125" mass="13980">MQYVSRVTPASIPNNYDCADTGLYIYDQAMQAATGQQGAYTNVTKNGSHLSNLQDIQAADTFGTNNQNNKIINYYNADGREQTYDSSKDEAYNKIANWIDHYNFERPHSALGYATPAEVRNKLVA</sequence>
<dbReference type="InterPro" id="IPR001584">
    <property type="entry name" value="Integrase_cat-core"/>
</dbReference>
<name>A0A644TJI2_9ZZZZ</name>
<dbReference type="GO" id="GO:0015074">
    <property type="term" value="P:DNA integration"/>
    <property type="evidence" value="ECO:0007669"/>
    <property type="project" value="InterPro"/>
</dbReference>
<protein>
    <recommendedName>
        <fullName evidence="1">Integrase catalytic domain-containing protein</fullName>
    </recommendedName>
</protein>
<evidence type="ECO:0000313" key="2">
    <source>
        <dbReference type="EMBL" id="MPL66577.1"/>
    </source>
</evidence>
<dbReference type="InterPro" id="IPR012337">
    <property type="entry name" value="RNaseH-like_sf"/>
</dbReference>
<comment type="caution">
    <text evidence="2">The sequence shown here is derived from an EMBL/GenBank/DDBJ whole genome shotgun (WGS) entry which is preliminary data.</text>
</comment>
<accession>A0A644TJI2</accession>
<organism evidence="2">
    <name type="scientific">bioreactor metagenome</name>
    <dbReference type="NCBI Taxonomy" id="1076179"/>
    <lineage>
        <taxon>unclassified sequences</taxon>
        <taxon>metagenomes</taxon>
        <taxon>ecological metagenomes</taxon>
    </lineage>
</organism>
<proteinExistence type="predicted"/>
<dbReference type="Pfam" id="PF13683">
    <property type="entry name" value="rve_3"/>
    <property type="match status" value="1"/>
</dbReference>
<feature type="domain" description="Integrase catalytic" evidence="1">
    <location>
        <begin position="82"/>
        <end position="116"/>
    </location>
</feature>
<dbReference type="SUPFAM" id="SSF53098">
    <property type="entry name" value="Ribonuclease H-like"/>
    <property type="match status" value="1"/>
</dbReference>
<dbReference type="EMBL" id="VSSQ01000032">
    <property type="protein sequence ID" value="MPL66577.1"/>
    <property type="molecule type" value="Genomic_DNA"/>
</dbReference>
<reference evidence="2" key="1">
    <citation type="submission" date="2019-08" db="EMBL/GenBank/DDBJ databases">
        <authorList>
            <person name="Kucharzyk K."/>
            <person name="Murdoch R.W."/>
            <person name="Higgins S."/>
            <person name="Loffler F."/>
        </authorList>
    </citation>
    <scope>NUCLEOTIDE SEQUENCE</scope>
</reference>
<dbReference type="AlphaFoldDB" id="A0A644TJI2"/>